<gene>
    <name evidence="1" type="ORF">NRIC_16400</name>
</gene>
<name>A0A4V0WPG2_9ENTE</name>
<dbReference type="OrthoDB" id="1684316at2"/>
<dbReference type="RefSeq" id="WP_146622201.1">
    <property type="nucleotide sequence ID" value="NZ_BJCC01000013.1"/>
</dbReference>
<dbReference type="InterPro" id="IPR012441">
    <property type="entry name" value="DUF1643"/>
</dbReference>
<sequence length="185" mass="20935">MIKKEIITIHAEAWTSEDNVHKYVWRKQWYEGLKEDKTGKLALVITIRPTNTSAFTEDLTSLLIEKNIRKLGFKGFVLVNLFSSIHAKSKATFLKGSDENTFEVISTILKEKRIGQIIFACGSIVETNPLAMEQAKKIFTLLTAAQKEKAKLLCNGTTGKPAHPLSTQVRDQWVLDDVEKLFILE</sequence>
<accession>A0A4V0WPG2</accession>
<reference evidence="2" key="1">
    <citation type="submission" date="2019-02" db="EMBL/GenBank/DDBJ databases">
        <title>Draft genome sequence of Enterococcus sp. Gos25-1.</title>
        <authorList>
            <person name="Tanaka N."/>
            <person name="Shiwa Y."/>
            <person name="Fujita N."/>
        </authorList>
    </citation>
    <scope>NUCLEOTIDE SEQUENCE [LARGE SCALE GENOMIC DNA]</scope>
    <source>
        <strain evidence="2">Gos25-1</strain>
    </source>
</reference>
<evidence type="ECO:0000313" key="2">
    <source>
        <dbReference type="Proteomes" id="UP000290567"/>
    </source>
</evidence>
<dbReference type="AlphaFoldDB" id="A0A4V0WPG2"/>
<evidence type="ECO:0008006" key="3">
    <source>
        <dbReference type="Google" id="ProtNLM"/>
    </source>
</evidence>
<evidence type="ECO:0000313" key="1">
    <source>
        <dbReference type="EMBL" id="GCF93749.1"/>
    </source>
</evidence>
<dbReference type="EMBL" id="BJCC01000013">
    <property type="protein sequence ID" value="GCF93749.1"/>
    <property type="molecule type" value="Genomic_DNA"/>
</dbReference>
<protein>
    <recommendedName>
        <fullName evidence="3">DUF1643 domain-containing protein</fullName>
    </recommendedName>
</protein>
<keyword evidence="2" id="KW-1185">Reference proteome</keyword>
<dbReference type="Pfam" id="PF07799">
    <property type="entry name" value="DUF1643"/>
    <property type="match status" value="1"/>
</dbReference>
<proteinExistence type="predicted"/>
<comment type="caution">
    <text evidence="1">The sequence shown here is derived from an EMBL/GenBank/DDBJ whole genome shotgun (WGS) entry which is preliminary data.</text>
</comment>
<organism evidence="1 2">
    <name type="scientific">Enterococcus florum</name>
    <dbReference type="NCBI Taxonomy" id="2480627"/>
    <lineage>
        <taxon>Bacteria</taxon>
        <taxon>Bacillati</taxon>
        <taxon>Bacillota</taxon>
        <taxon>Bacilli</taxon>
        <taxon>Lactobacillales</taxon>
        <taxon>Enterococcaceae</taxon>
        <taxon>Enterococcus</taxon>
    </lineage>
</organism>
<dbReference type="Proteomes" id="UP000290567">
    <property type="component" value="Unassembled WGS sequence"/>
</dbReference>